<accession>A0ABQ0QDL7</accession>
<evidence type="ECO:0000313" key="2">
    <source>
        <dbReference type="Proteomes" id="UP001061070"/>
    </source>
</evidence>
<evidence type="ECO:0008006" key="3">
    <source>
        <dbReference type="Google" id="ProtNLM"/>
    </source>
</evidence>
<dbReference type="InterPro" id="IPR029068">
    <property type="entry name" value="Glyas_Bleomycin-R_OHBP_Dase"/>
</dbReference>
<comment type="caution">
    <text evidence="1">The sequence shown here is derived from an EMBL/GenBank/DDBJ whole genome shotgun (WGS) entry which is preliminary data.</text>
</comment>
<dbReference type="SUPFAM" id="SSF54593">
    <property type="entry name" value="Glyoxalase/Bleomycin resistance protein/Dihydroxybiphenyl dioxygenase"/>
    <property type="match status" value="1"/>
</dbReference>
<reference evidence="1" key="1">
    <citation type="submission" date="2013-04" db="EMBL/GenBank/DDBJ databases">
        <title>The genome sequencing project of 58 acetic acid bacteria.</title>
        <authorList>
            <person name="Okamoto-Kainuma A."/>
            <person name="Ishikawa M."/>
            <person name="Umino S."/>
            <person name="Koizumi Y."/>
            <person name="Shiwa Y."/>
            <person name="Yoshikawa H."/>
            <person name="Matsutani M."/>
            <person name="Matsushita K."/>
        </authorList>
    </citation>
    <scope>NUCLEOTIDE SEQUENCE</scope>
    <source>
        <strain evidence="1">NRIC 0228</strain>
    </source>
</reference>
<gene>
    <name evidence="1" type="ORF">AA0228_2310</name>
</gene>
<organism evidence="1 2">
    <name type="scientific">Gluconobacter frateurii NRIC 0228</name>
    <dbReference type="NCBI Taxonomy" id="1307946"/>
    <lineage>
        <taxon>Bacteria</taxon>
        <taxon>Pseudomonadati</taxon>
        <taxon>Pseudomonadota</taxon>
        <taxon>Alphaproteobacteria</taxon>
        <taxon>Acetobacterales</taxon>
        <taxon>Acetobacteraceae</taxon>
        <taxon>Gluconobacter</taxon>
    </lineage>
</organism>
<proteinExistence type="predicted"/>
<dbReference type="EMBL" id="BAQW01000013">
    <property type="protein sequence ID" value="GBR14658.1"/>
    <property type="molecule type" value="Genomic_DNA"/>
</dbReference>
<dbReference type="Proteomes" id="UP001061070">
    <property type="component" value="Unassembled WGS sequence"/>
</dbReference>
<name>A0ABQ0QDL7_9PROT</name>
<sequence length="120" mass="13372">MSQSVISVLPVNHMEEAEKFFALLDFQRLGDKAPAYRILVAPDGGELHLTQAVPGWVDASRNPFCLYFRRPDVDRLAQVFSARIIGNSAPSLKPWGMYEFAVNGPDSVLIRIGWPKSSPE</sequence>
<dbReference type="Gene3D" id="3.10.180.10">
    <property type="entry name" value="2,3-Dihydroxybiphenyl 1,2-Dioxygenase, domain 1"/>
    <property type="match status" value="1"/>
</dbReference>
<protein>
    <recommendedName>
        <fullName evidence="3">Glyoxalase</fullName>
    </recommendedName>
</protein>
<keyword evidence="2" id="KW-1185">Reference proteome</keyword>
<evidence type="ECO:0000313" key="1">
    <source>
        <dbReference type="EMBL" id="GBR14658.1"/>
    </source>
</evidence>
<dbReference type="RefSeq" id="WP_099182576.1">
    <property type="nucleotide sequence ID" value="NZ_BAQW01000013.1"/>
</dbReference>